<dbReference type="EMBL" id="CP060723">
    <property type="protein sequence ID" value="QNN40656.1"/>
    <property type="molecule type" value="Genomic_DNA"/>
</dbReference>
<proteinExistence type="predicted"/>
<feature type="transmembrane region" description="Helical" evidence="1">
    <location>
        <begin position="187"/>
        <end position="203"/>
    </location>
</feature>
<feature type="transmembrane region" description="Helical" evidence="1">
    <location>
        <begin position="6"/>
        <end position="23"/>
    </location>
</feature>
<accession>A0A7G9QBD1</accession>
<keyword evidence="1" id="KW-1133">Transmembrane helix</keyword>
<reference evidence="2 3" key="1">
    <citation type="submission" date="2020-08" db="EMBL/GenBank/DDBJ databases">
        <title>Genome sequence of Pedobacter roseus KACC 11594T.</title>
        <authorList>
            <person name="Hyun D.-W."/>
            <person name="Bae J.-W."/>
        </authorList>
    </citation>
    <scope>NUCLEOTIDE SEQUENCE [LARGE SCALE GENOMIC DNA]</scope>
    <source>
        <strain evidence="2 3">KACC 11594</strain>
    </source>
</reference>
<protein>
    <submittedName>
        <fullName evidence="2">Uncharacterized protein</fullName>
    </submittedName>
</protein>
<keyword evidence="3" id="KW-1185">Reference proteome</keyword>
<dbReference type="AlphaFoldDB" id="A0A7G9QBD1"/>
<evidence type="ECO:0000313" key="3">
    <source>
        <dbReference type="Proteomes" id="UP000515806"/>
    </source>
</evidence>
<keyword evidence="1" id="KW-0472">Membrane</keyword>
<keyword evidence="1" id="KW-0812">Transmembrane</keyword>
<gene>
    <name evidence="2" type="ORF">H9L23_16115</name>
</gene>
<organism evidence="2 3">
    <name type="scientific">Pedobacter roseus</name>
    <dbReference type="NCBI Taxonomy" id="336820"/>
    <lineage>
        <taxon>Bacteria</taxon>
        <taxon>Pseudomonadati</taxon>
        <taxon>Bacteroidota</taxon>
        <taxon>Sphingobacteriia</taxon>
        <taxon>Sphingobacteriales</taxon>
        <taxon>Sphingobacteriaceae</taxon>
        <taxon>Pedobacter</taxon>
    </lineage>
</organism>
<evidence type="ECO:0000313" key="2">
    <source>
        <dbReference type="EMBL" id="QNN40656.1"/>
    </source>
</evidence>
<dbReference type="Proteomes" id="UP000515806">
    <property type="component" value="Chromosome"/>
</dbReference>
<sequence length="204" mass="23866">MKYKIFAALSIIVPIALFIFIISKKASLEKNLVLNKGILVESKKISRGARSAVVYKHKVKGYDNYLEGTYTGIAGLFINNKIKEIYENPPAETISKDIYWLNPILKSELDRKAYFYTVFNEQKSTNSSSYIYLRLESEPFSKLSYNVEVMQYVLHKQIGRLILFFIMIFNLLLFIGAFIRYQNNKTYIVTFFIVLIYHLILVFY</sequence>
<dbReference type="RefSeq" id="WP_187591367.1">
    <property type="nucleotide sequence ID" value="NZ_CP060723.1"/>
</dbReference>
<dbReference type="KEGG" id="proe:H9L23_16115"/>
<feature type="transmembrane region" description="Helical" evidence="1">
    <location>
        <begin position="161"/>
        <end position="181"/>
    </location>
</feature>
<evidence type="ECO:0000256" key="1">
    <source>
        <dbReference type="SAM" id="Phobius"/>
    </source>
</evidence>
<name>A0A7G9QBD1_9SPHI</name>